<protein>
    <recommendedName>
        <fullName evidence="2">Cytochrome c-type biogenesis protein CcmF C-terminal domain-containing protein</fullName>
    </recommendedName>
</protein>
<evidence type="ECO:0000259" key="2">
    <source>
        <dbReference type="Pfam" id="PF16327"/>
    </source>
</evidence>
<feature type="transmembrane region" description="Helical" evidence="1">
    <location>
        <begin position="170"/>
        <end position="192"/>
    </location>
</feature>
<keyword evidence="1" id="KW-1133">Transmembrane helix</keyword>
<feature type="transmembrane region" description="Helical" evidence="1">
    <location>
        <begin position="230"/>
        <end position="253"/>
    </location>
</feature>
<sequence length="614" mass="62382">MAELGGLLLWAATPLAALAAVLSLAGGWTGRGELAVAGGRAAESTVVLLLLSVAGLATALLDVRLEYSYVAAYTGFQDPWPARLAALWSAPAGAALVLTFLVTAAAVGSFRAERSRGAAARTGTLAALGFTGLLLVLVRAQPFHQPESPAAAGAGLRDALADSAWQVETWMAMLAVLCAAFVFAEITGQQVAEAAGPDRRGRRAIAWMAAALTLAVGAAAWRAYAASGRLLDAAGVEIVAVHLPGWLLAFGYLQAPGGRAVPAWAARWRRAMGVALFPAALGGFAALMAGAGDAPPPVIWGSGLAVGIASGALAGAGPARPTAESLRTLPGYGAWAFQGGVIALLLAGLAMTWGLVGGPIWSDLGPAAMLVSVAMMCAWALARPAGGWRHVWPIGVGAALAAGVAAHLASDGDAAFTLAAALGAAALLGLAADAFRVRRARIAVAGAVDEPQRQRLRARARRRGAATTAHLGVALAVVALAAGGLSRTESRAIGPGDSLTVQTAGGPARVVYLGMSQYRVGFSDRRVASFSLYRGDRRPELIAASLTWDPVARRQHRTPHLDRGVLDDVVVAVTGLRGGENILCSLSVRPLAGLAWLGGALVLLAALAVRGPDA</sequence>
<feature type="transmembrane region" description="Helical" evidence="1">
    <location>
        <begin position="46"/>
        <end position="65"/>
    </location>
</feature>
<dbReference type="EMBL" id="JAACAK010000051">
    <property type="protein sequence ID" value="NIR75030.1"/>
    <property type="molecule type" value="Genomic_DNA"/>
</dbReference>
<reference evidence="3 4" key="1">
    <citation type="submission" date="2020-01" db="EMBL/GenBank/DDBJ databases">
        <title>Genomes assembled from Gulf of Kutch pelagic sediment metagenomes.</title>
        <authorList>
            <person name="Chandrashekar M."/>
            <person name="Mahajan M.S."/>
            <person name="Dave K.J."/>
            <person name="Vatsa P."/>
            <person name="Nathani N.M."/>
        </authorList>
    </citation>
    <scope>NUCLEOTIDE SEQUENCE [LARGE SCALE GENOMIC DNA]</scope>
    <source>
        <strain evidence="3">KS3-K002</strain>
    </source>
</reference>
<feature type="transmembrane region" description="Helical" evidence="1">
    <location>
        <begin position="204"/>
        <end position="224"/>
    </location>
</feature>
<dbReference type="Pfam" id="PF16327">
    <property type="entry name" value="CcmF_C"/>
    <property type="match status" value="1"/>
</dbReference>
<feature type="transmembrane region" description="Helical" evidence="1">
    <location>
        <begin position="391"/>
        <end position="409"/>
    </location>
</feature>
<feature type="transmembrane region" description="Helical" evidence="1">
    <location>
        <begin position="6"/>
        <end position="25"/>
    </location>
</feature>
<keyword evidence="1" id="KW-0472">Membrane</keyword>
<comment type="caution">
    <text evidence="3">The sequence shown here is derived from an EMBL/GenBank/DDBJ whole genome shotgun (WGS) entry which is preliminary data.</text>
</comment>
<feature type="transmembrane region" description="Helical" evidence="1">
    <location>
        <begin position="364"/>
        <end position="382"/>
    </location>
</feature>
<feature type="transmembrane region" description="Helical" evidence="1">
    <location>
        <begin position="329"/>
        <end position="352"/>
    </location>
</feature>
<name>A0AAE5CBZ4_9BACT</name>
<feature type="transmembrane region" description="Helical" evidence="1">
    <location>
        <begin position="415"/>
        <end position="435"/>
    </location>
</feature>
<dbReference type="AlphaFoldDB" id="A0AAE5CBZ4"/>
<organism evidence="3 4">
    <name type="scientific">Candidatus Kutchimonas denitrificans</name>
    <dbReference type="NCBI Taxonomy" id="3056748"/>
    <lineage>
        <taxon>Bacteria</taxon>
        <taxon>Pseudomonadati</taxon>
        <taxon>Gemmatimonadota</taxon>
        <taxon>Gemmatimonadia</taxon>
        <taxon>Candidatus Palauibacterales</taxon>
        <taxon>Candidatus Palauibacteraceae</taxon>
        <taxon>Candidatus Kutchimonas</taxon>
    </lineage>
</organism>
<proteinExistence type="predicted"/>
<feature type="transmembrane region" description="Helical" evidence="1">
    <location>
        <begin position="85"/>
        <end position="107"/>
    </location>
</feature>
<dbReference type="Proteomes" id="UP000702544">
    <property type="component" value="Unassembled WGS sequence"/>
</dbReference>
<gene>
    <name evidence="3" type="ORF">GWO12_07935</name>
</gene>
<feature type="transmembrane region" description="Helical" evidence="1">
    <location>
        <begin position="464"/>
        <end position="485"/>
    </location>
</feature>
<evidence type="ECO:0000313" key="4">
    <source>
        <dbReference type="Proteomes" id="UP000702544"/>
    </source>
</evidence>
<evidence type="ECO:0000256" key="1">
    <source>
        <dbReference type="SAM" id="Phobius"/>
    </source>
</evidence>
<keyword evidence="1" id="KW-0812">Transmembrane</keyword>
<feature type="transmembrane region" description="Helical" evidence="1">
    <location>
        <begin position="119"/>
        <end position="138"/>
    </location>
</feature>
<evidence type="ECO:0000313" key="3">
    <source>
        <dbReference type="EMBL" id="NIR75030.1"/>
    </source>
</evidence>
<accession>A0AAE5CBZ4</accession>
<feature type="transmembrane region" description="Helical" evidence="1">
    <location>
        <begin position="274"/>
        <end position="292"/>
    </location>
</feature>
<feature type="domain" description="Cytochrome c-type biogenesis protein CcmF C-terminal" evidence="2">
    <location>
        <begin position="366"/>
        <end position="607"/>
    </location>
</feature>
<dbReference type="InterPro" id="IPR032523">
    <property type="entry name" value="CcmF_C"/>
</dbReference>
<feature type="transmembrane region" description="Helical" evidence="1">
    <location>
        <begin position="298"/>
        <end position="317"/>
    </location>
</feature>